<dbReference type="Proteomes" id="UP000257109">
    <property type="component" value="Unassembled WGS sequence"/>
</dbReference>
<evidence type="ECO:0008006" key="3">
    <source>
        <dbReference type="Google" id="ProtNLM"/>
    </source>
</evidence>
<dbReference type="EMBL" id="QJKJ01006907">
    <property type="protein sequence ID" value="RDX84944.1"/>
    <property type="molecule type" value="Genomic_DNA"/>
</dbReference>
<accession>A0A371G321</accession>
<evidence type="ECO:0000313" key="2">
    <source>
        <dbReference type="Proteomes" id="UP000257109"/>
    </source>
</evidence>
<dbReference type="PANTHER" id="PTHR11439:SF483">
    <property type="entry name" value="PEPTIDE SYNTHASE GLIP-LIKE, PUTATIVE (AFU_ORTHOLOGUE AFUA_3G12920)-RELATED"/>
    <property type="match status" value="1"/>
</dbReference>
<dbReference type="STRING" id="157652.A0A371G321"/>
<evidence type="ECO:0000313" key="1">
    <source>
        <dbReference type="EMBL" id="RDX84944.1"/>
    </source>
</evidence>
<comment type="caution">
    <text evidence="1">The sequence shown here is derived from an EMBL/GenBank/DDBJ whole genome shotgun (WGS) entry which is preliminary data.</text>
</comment>
<name>A0A371G321_MUCPR</name>
<dbReference type="PANTHER" id="PTHR11439">
    <property type="entry name" value="GAG-POL-RELATED RETROTRANSPOSON"/>
    <property type="match status" value="1"/>
</dbReference>
<reference evidence="1" key="1">
    <citation type="submission" date="2018-05" db="EMBL/GenBank/DDBJ databases">
        <title>Draft genome of Mucuna pruriens seed.</title>
        <authorList>
            <person name="Nnadi N.E."/>
            <person name="Vos R."/>
            <person name="Hasami M.H."/>
            <person name="Devisetty U.K."/>
            <person name="Aguiy J.C."/>
        </authorList>
    </citation>
    <scope>NUCLEOTIDE SEQUENCE [LARGE SCALE GENOMIC DNA]</scope>
    <source>
        <strain evidence="1">JCA_2017</strain>
    </source>
</reference>
<organism evidence="1 2">
    <name type="scientific">Mucuna pruriens</name>
    <name type="common">Velvet bean</name>
    <name type="synonym">Dolichos pruriens</name>
    <dbReference type="NCBI Taxonomy" id="157652"/>
    <lineage>
        <taxon>Eukaryota</taxon>
        <taxon>Viridiplantae</taxon>
        <taxon>Streptophyta</taxon>
        <taxon>Embryophyta</taxon>
        <taxon>Tracheophyta</taxon>
        <taxon>Spermatophyta</taxon>
        <taxon>Magnoliopsida</taxon>
        <taxon>eudicotyledons</taxon>
        <taxon>Gunneridae</taxon>
        <taxon>Pentapetalae</taxon>
        <taxon>rosids</taxon>
        <taxon>fabids</taxon>
        <taxon>Fabales</taxon>
        <taxon>Fabaceae</taxon>
        <taxon>Papilionoideae</taxon>
        <taxon>50 kb inversion clade</taxon>
        <taxon>NPAAA clade</taxon>
        <taxon>indigoferoid/millettioid clade</taxon>
        <taxon>Phaseoleae</taxon>
        <taxon>Mucuna</taxon>
    </lineage>
</organism>
<gene>
    <name evidence="1" type="ORF">CR513_33946</name>
</gene>
<protein>
    <recommendedName>
        <fullName evidence="3">Mitochondrial protein</fullName>
    </recommendedName>
</protein>
<feature type="non-terminal residue" evidence="1">
    <location>
        <position position="1"/>
    </location>
</feature>
<proteinExistence type="predicted"/>
<sequence>MTNFGILNYFLGLEKFLYTSRGIFLHQKKYIQDVLKKFKKENCNEIVTPMEANVKLIEDKIKKSVNGNLYNLPNINFGVGLVSQFMSDPRVSHMVVVKHIQRYLKGTQSFGLLFSKWEGICCCFTSSLSNPMIRFTTL</sequence>
<keyword evidence="2" id="KW-1185">Reference proteome</keyword>
<dbReference type="AlphaFoldDB" id="A0A371G321"/>
<dbReference type="OrthoDB" id="1408760at2759"/>